<evidence type="ECO:0000313" key="2">
    <source>
        <dbReference type="Proteomes" id="UP001056693"/>
    </source>
</evidence>
<proteinExistence type="predicted"/>
<dbReference type="Proteomes" id="UP001056693">
    <property type="component" value="Unassembled WGS sequence"/>
</dbReference>
<protein>
    <submittedName>
        <fullName evidence="1">SIMPL domain-containing protein</fullName>
    </submittedName>
</protein>
<sequence length="210" mass="23637">MTMGKLTIEGNAKRVCHCDVMKITVDFRTRETSTTEALEKVMNQCEEFLSVLDENGVDIENIVLGDTSVDARYYDEGEKNFYASREINIYSAFDMKFLNFIMSFIKNKNFNADVDCDYGISNINVIHKELLKEAVLDSKTKAEAIAESVGEKITGIDTIKGPNRDDDEEIHMLAEGVHKISAGPSYKLSDKLKSPVSTEEEKVTVTWIVE</sequence>
<evidence type="ECO:0000313" key="1">
    <source>
        <dbReference type="EMBL" id="MCL3786739.1"/>
    </source>
</evidence>
<dbReference type="InterPro" id="IPR052022">
    <property type="entry name" value="26kDa_periplasmic_antigen"/>
</dbReference>
<keyword evidence="2" id="KW-1185">Reference proteome</keyword>
<comment type="caution">
    <text evidence="1">The sequence shown here is derived from an EMBL/GenBank/DDBJ whole genome shotgun (WGS) entry which is preliminary data.</text>
</comment>
<dbReference type="EMBL" id="SNUZ01000002">
    <property type="protein sequence ID" value="MCL3786739.1"/>
    <property type="molecule type" value="Genomic_DNA"/>
</dbReference>
<accession>A0ABT0NF51</accession>
<dbReference type="Gene3D" id="3.30.110.170">
    <property type="entry name" value="Protein of unknown function (DUF541), domain 1"/>
    <property type="match status" value="1"/>
</dbReference>
<name>A0ABT0NF51_9FIRM</name>
<dbReference type="Pfam" id="PF04402">
    <property type="entry name" value="SIMPL"/>
    <property type="match status" value="1"/>
</dbReference>
<dbReference type="InterPro" id="IPR007497">
    <property type="entry name" value="SIMPL/DUF541"/>
</dbReference>
<dbReference type="PANTHER" id="PTHR34387:SF2">
    <property type="entry name" value="SLR1258 PROTEIN"/>
    <property type="match status" value="1"/>
</dbReference>
<dbReference type="Gene3D" id="3.30.70.2970">
    <property type="entry name" value="Protein of unknown function (DUF541), domain 2"/>
    <property type="match status" value="1"/>
</dbReference>
<dbReference type="PANTHER" id="PTHR34387">
    <property type="entry name" value="SLR1258 PROTEIN"/>
    <property type="match status" value="1"/>
</dbReference>
<gene>
    <name evidence="1" type="ORF">E2N93_01685</name>
</gene>
<organism evidence="1 2">
    <name type="scientific">Ruminococcus bromii</name>
    <dbReference type="NCBI Taxonomy" id="40518"/>
    <lineage>
        <taxon>Bacteria</taxon>
        <taxon>Bacillati</taxon>
        <taxon>Bacillota</taxon>
        <taxon>Clostridia</taxon>
        <taxon>Eubacteriales</taxon>
        <taxon>Oscillospiraceae</taxon>
        <taxon>Ruminococcus</taxon>
    </lineage>
</organism>
<reference evidence="1 2" key="1">
    <citation type="submission" date="2019-03" db="EMBL/GenBank/DDBJ databases">
        <authorList>
            <person name="Molinero N."/>
            <person name="Sanchez B."/>
            <person name="Walker A."/>
            <person name="Duncan S."/>
            <person name="Delgado S."/>
            <person name="Margolles A."/>
        </authorList>
    </citation>
    <scope>NUCLEOTIDE SEQUENCE [LARGE SCALE GENOMIC DNA]</scope>
    <source>
        <strain evidence="1 2">IPLA60002</strain>
    </source>
</reference>